<dbReference type="AlphaFoldDB" id="A0A9D5M0T8"/>
<dbReference type="Pfam" id="PF07748">
    <property type="entry name" value="Glyco_hydro_38C"/>
    <property type="match status" value="1"/>
</dbReference>
<dbReference type="InterPro" id="IPR015341">
    <property type="entry name" value="Glyco_hydro_38_cen"/>
</dbReference>
<accession>A0A9D5M0T8</accession>
<dbReference type="InterPro" id="IPR028995">
    <property type="entry name" value="Glyco_hydro_57/38_cen_sf"/>
</dbReference>
<dbReference type="Pfam" id="PF22907">
    <property type="entry name" value="Ams1-like_1st"/>
    <property type="match status" value="1"/>
</dbReference>
<dbReference type="InterPro" id="IPR041147">
    <property type="entry name" value="GH38_C"/>
</dbReference>
<keyword evidence="3" id="KW-0378">Hydrolase</keyword>
<dbReference type="GO" id="GO:0006013">
    <property type="term" value="P:mannose metabolic process"/>
    <property type="evidence" value="ECO:0007669"/>
    <property type="project" value="InterPro"/>
</dbReference>
<dbReference type="GO" id="GO:0004559">
    <property type="term" value="F:alpha-mannosidase activity"/>
    <property type="evidence" value="ECO:0007669"/>
    <property type="project" value="InterPro"/>
</dbReference>
<dbReference type="Pfam" id="PF09261">
    <property type="entry name" value="Alpha-mann_mid"/>
    <property type="match status" value="1"/>
</dbReference>
<dbReference type="EMBL" id="JADCKB010000010">
    <property type="protein sequence ID" value="MBE5040056.1"/>
    <property type="molecule type" value="Genomic_DNA"/>
</dbReference>
<dbReference type="InterPro" id="IPR037094">
    <property type="entry name" value="Glyco_hydro_38_cen_sf"/>
</dbReference>
<dbReference type="InterPro" id="IPR011682">
    <property type="entry name" value="Glyco_hydro_38_C"/>
</dbReference>
<dbReference type="SUPFAM" id="SSF74650">
    <property type="entry name" value="Galactose mutarotase-like"/>
    <property type="match status" value="1"/>
</dbReference>
<evidence type="ECO:0000256" key="4">
    <source>
        <dbReference type="ARBA" id="ARBA00023295"/>
    </source>
</evidence>
<gene>
    <name evidence="6" type="ORF">INF28_06205</name>
</gene>
<name>A0A9D5M0T8_9FIRM</name>
<evidence type="ECO:0000313" key="7">
    <source>
        <dbReference type="Proteomes" id="UP000806542"/>
    </source>
</evidence>
<dbReference type="Pfam" id="PF01074">
    <property type="entry name" value="Glyco_hydro_38N"/>
    <property type="match status" value="1"/>
</dbReference>
<organism evidence="6 7">
    <name type="scientific">Ructibacterium gallinarum</name>
    <dbReference type="NCBI Taxonomy" id="2779355"/>
    <lineage>
        <taxon>Bacteria</taxon>
        <taxon>Bacillati</taxon>
        <taxon>Bacillota</taxon>
        <taxon>Clostridia</taxon>
        <taxon>Eubacteriales</taxon>
        <taxon>Oscillospiraceae</taxon>
        <taxon>Ructibacterium</taxon>
    </lineage>
</organism>
<dbReference type="CDD" id="cd10789">
    <property type="entry name" value="GH38N_AMII_ER_cytosolic"/>
    <property type="match status" value="1"/>
</dbReference>
<dbReference type="FunFam" id="3.20.110.10:FF:000002">
    <property type="entry name" value="alpha-mannosidase 2C1 isoform X1"/>
    <property type="match status" value="1"/>
</dbReference>
<keyword evidence="4" id="KW-0326">Glycosidase</keyword>
<dbReference type="FunFam" id="1.20.1270.50:FF:000004">
    <property type="entry name" value="alpha-mannosidase 2C1 isoform X1"/>
    <property type="match status" value="1"/>
</dbReference>
<dbReference type="SUPFAM" id="SSF88688">
    <property type="entry name" value="Families 57/38 glycoside transferase middle domain"/>
    <property type="match status" value="1"/>
</dbReference>
<dbReference type="PANTHER" id="PTHR46017">
    <property type="entry name" value="ALPHA-MANNOSIDASE 2C1"/>
    <property type="match status" value="1"/>
</dbReference>
<dbReference type="Gene3D" id="2.70.98.30">
    <property type="entry name" value="Golgi alpha-mannosidase II, domain 4"/>
    <property type="match status" value="1"/>
</dbReference>
<dbReference type="InterPro" id="IPR011013">
    <property type="entry name" value="Gal_mutarotase_sf_dom"/>
</dbReference>
<dbReference type="InterPro" id="IPR054723">
    <property type="entry name" value="Ams1-like_N"/>
</dbReference>
<reference evidence="6" key="1">
    <citation type="submission" date="2020-10" db="EMBL/GenBank/DDBJ databases">
        <title>ChiBAC.</title>
        <authorList>
            <person name="Zenner C."/>
            <person name="Hitch T.C.A."/>
            <person name="Clavel T."/>
        </authorList>
    </citation>
    <scope>NUCLEOTIDE SEQUENCE</scope>
    <source>
        <strain evidence="6">DSM 107454</strain>
    </source>
</reference>
<dbReference type="SUPFAM" id="SSF88713">
    <property type="entry name" value="Glycoside hydrolase/deacetylase"/>
    <property type="match status" value="1"/>
</dbReference>
<evidence type="ECO:0000259" key="5">
    <source>
        <dbReference type="SMART" id="SM00872"/>
    </source>
</evidence>
<dbReference type="InterPro" id="IPR011330">
    <property type="entry name" value="Glyco_hydro/deAcase_b/a-brl"/>
</dbReference>
<evidence type="ECO:0000256" key="3">
    <source>
        <dbReference type="ARBA" id="ARBA00022801"/>
    </source>
</evidence>
<dbReference type="SMART" id="SM00872">
    <property type="entry name" value="Alpha-mann_mid"/>
    <property type="match status" value="1"/>
</dbReference>
<dbReference type="Gene3D" id="3.20.110.10">
    <property type="entry name" value="Glycoside hydrolase 38, N terminal domain"/>
    <property type="match status" value="1"/>
</dbReference>
<evidence type="ECO:0000256" key="1">
    <source>
        <dbReference type="ARBA" id="ARBA00009792"/>
    </source>
</evidence>
<dbReference type="GO" id="GO:0009313">
    <property type="term" value="P:oligosaccharide catabolic process"/>
    <property type="evidence" value="ECO:0007669"/>
    <property type="project" value="TreeGrafter"/>
</dbReference>
<dbReference type="Gene3D" id="2.60.40.2220">
    <property type="match status" value="1"/>
</dbReference>
<sequence length="982" mass="111216">MPYNLRNQKEVTEAMLRRTEEEIYQHLCPLTMEVYVTPEPVPFTERTSGERKIVKEGELWGKVWDCAWFHFTGTVPESAKGKKVILYIDVHGELCVFDENGVPVQGLTSGSSSMNPLCGSPKKREYVITECAAGGEKIDLWADAGCNDLFGVRPDVGMVEFAQISICRDNVKALYYDAYVLFDLMKETPEDSAKHQKLLRALFEASCQLWDYTDEEVEKARAVLAVELNKKGGDADLRFSATGHAHIDLAWLWPIRETKRKGARTFATALRNMEKDPDYVFGASQPQLYAWVKEEHPALYAQVKDRIKEGRWEAQGAMWVEADTNVSGGEALVRQILYGKRFFRQEFQKDMEVLWLPDVFGYSGALPQILKKSGVPYFLTIKLSWSRHNQHPHHTFLWQGIDGSEVLVHMPPEGEYNSMATPWAIKKAERIYLDKGVCDEAVMLFGIGDGGGGPGESHLEVLKREKDLKGLLPVTQGQAVDFFHRLEKGKDRYCTFKGELYLERHQGTYTTQARNKKYNRKMEILLREAEFAAAATGGVYDRTAFERIWKEVLLYQFHDILPGSSIKRVYDESLERYAALYEETEAMVQSAYGQGDYAINSLSWDRSGWLKKDGKWYQVTVPAMGSALLKDGTAAAETAAEDPSVLENDQVRVSFDADGSILSVYDKTQDCEVLSAPSNRFAVYYDDGDCWDMTETYRERAPRYFALTDAKAYVDGPMKKVIQQYAFGSSVLTQTISITDGSGQVRFDTEVDWKESQKMLRTAFYTNIETDEVSCDIQFGSIKRPARRNTSWDMAKFEICAHKYVDLSDCCHGVALLNDCKYGYCVENGMIDMNLLRSPNYPGEQADIAVHTFSYALYPHAGDLAHSDVRQKSYEYNIPLQFGGKVEQLVTVDNPNVIIESVKLAEDSDELVLRLYESRGVPAAASLRFGRPVEKAVLTDLMEEKERPVDLSAVSFGGFEIQTIKVKLKERKEPENAVSHRP</sequence>
<dbReference type="GO" id="GO:0046872">
    <property type="term" value="F:metal ion binding"/>
    <property type="evidence" value="ECO:0007669"/>
    <property type="project" value="UniProtKB-KW"/>
</dbReference>
<proteinExistence type="inferred from homology"/>
<dbReference type="Pfam" id="PF17677">
    <property type="entry name" value="Glyco_hydro38C2"/>
    <property type="match status" value="1"/>
</dbReference>
<evidence type="ECO:0000256" key="2">
    <source>
        <dbReference type="ARBA" id="ARBA00022723"/>
    </source>
</evidence>
<keyword evidence="7" id="KW-1185">Reference proteome</keyword>
<comment type="caution">
    <text evidence="6">The sequence shown here is derived from an EMBL/GenBank/DDBJ whole genome shotgun (WGS) entry which is preliminary data.</text>
</comment>
<comment type="similarity">
    <text evidence="1">Belongs to the glycosyl hydrolase 38 family.</text>
</comment>
<keyword evidence="2" id="KW-0479">Metal-binding</keyword>
<dbReference type="RefSeq" id="WP_226392604.1">
    <property type="nucleotide sequence ID" value="NZ_JADCKB010000010.1"/>
</dbReference>
<protein>
    <submittedName>
        <fullName evidence="6">Alpha-mannosidase</fullName>
    </submittedName>
</protein>
<dbReference type="InterPro" id="IPR000602">
    <property type="entry name" value="Glyco_hydro_38_N"/>
</dbReference>
<feature type="domain" description="Glycoside hydrolase family 38 central" evidence="5">
    <location>
        <begin position="503"/>
        <end position="577"/>
    </location>
</feature>
<dbReference type="InterPro" id="IPR027291">
    <property type="entry name" value="Glyco_hydro_38_N_sf"/>
</dbReference>
<dbReference type="PANTHER" id="PTHR46017:SF1">
    <property type="entry name" value="ALPHA-MANNOSIDASE 2C1"/>
    <property type="match status" value="1"/>
</dbReference>
<dbReference type="Gene3D" id="1.20.1270.50">
    <property type="entry name" value="Glycoside hydrolase family 38, central domain"/>
    <property type="match status" value="1"/>
</dbReference>
<dbReference type="GO" id="GO:0030246">
    <property type="term" value="F:carbohydrate binding"/>
    <property type="evidence" value="ECO:0007669"/>
    <property type="project" value="InterPro"/>
</dbReference>
<evidence type="ECO:0000313" key="6">
    <source>
        <dbReference type="EMBL" id="MBE5040056.1"/>
    </source>
</evidence>
<dbReference type="Proteomes" id="UP000806542">
    <property type="component" value="Unassembled WGS sequence"/>
</dbReference>